<feature type="coiled-coil region" evidence="1">
    <location>
        <begin position="242"/>
        <end position="305"/>
    </location>
</feature>
<keyword evidence="5" id="KW-1185">Reference proteome</keyword>
<name>A0A1Y2DC54_9FUNG</name>
<proteinExistence type="predicted"/>
<organism evidence="4 5">
    <name type="scientific">Neocallimastix californiae</name>
    <dbReference type="NCBI Taxonomy" id="1754190"/>
    <lineage>
        <taxon>Eukaryota</taxon>
        <taxon>Fungi</taxon>
        <taxon>Fungi incertae sedis</taxon>
        <taxon>Chytridiomycota</taxon>
        <taxon>Chytridiomycota incertae sedis</taxon>
        <taxon>Neocallimastigomycetes</taxon>
        <taxon>Neocallimastigales</taxon>
        <taxon>Neocallimastigaceae</taxon>
        <taxon>Neocallimastix</taxon>
    </lineage>
</organism>
<evidence type="ECO:0000256" key="1">
    <source>
        <dbReference type="SAM" id="Coils"/>
    </source>
</evidence>
<sequence>MGVLIVLYIPLPIWLQVTLAFAVGQIIFFFSGTSVAPMISAVALPVLIQTKSYVYIVSAFGLTVIVVFCSLLLEKGHVRTKNEGQKAYMPWKECFANFIFRTLIVLPVAYLCTHFDMRIKFCIAPPLLVAFTELTTNRASPPAKRPIATIVLFLLCSFLGSACRYILTIKCGLPLTLAALISMIGVVILMKGILKLVFPPAAAMCILAMLIPEEIILYYPLEVTAGITFLTVSAVLWRRILFREKKSDKENKEKEKEKEKENKNEIDKIVEVVIDDKNKDKEDVEEIEKDEIIALKEKNNSLEMNQIVVAGEKDKDIVEHEH</sequence>
<keyword evidence="2" id="KW-1133">Transmembrane helix</keyword>
<feature type="transmembrane region" description="Helical" evidence="2">
    <location>
        <begin position="173"/>
        <end position="189"/>
    </location>
</feature>
<evidence type="ECO:0000313" key="4">
    <source>
        <dbReference type="EMBL" id="ORY56777.1"/>
    </source>
</evidence>
<evidence type="ECO:0000313" key="5">
    <source>
        <dbReference type="Proteomes" id="UP000193920"/>
    </source>
</evidence>
<feature type="transmembrane region" description="Helical" evidence="2">
    <location>
        <begin position="147"/>
        <end position="167"/>
    </location>
</feature>
<reference evidence="4 5" key="1">
    <citation type="submission" date="2016-08" db="EMBL/GenBank/DDBJ databases">
        <title>A Parts List for Fungal Cellulosomes Revealed by Comparative Genomics.</title>
        <authorList>
            <consortium name="DOE Joint Genome Institute"/>
            <person name="Haitjema C.H."/>
            <person name="Gilmore S.P."/>
            <person name="Henske J.K."/>
            <person name="Solomon K.V."/>
            <person name="De Groot R."/>
            <person name="Kuo A."/>
            <person name="Mondo S.J."/>
            <person name="Salamov A.A."/>
            <person name="Labutti K."/>
            <person name="Zhao Z."/>
            <person name="Chiniquy J."/>
            <person name="Barry K."/>
            <person name="Brewer H.M."/>
            <person name="Purvine S.O."/>
            <person name="Wright A.T."/>
            <person name="Boxma B."/>
            <person name="Van Alen T."/>
            <person name="Hackstein J.H."/>
            <person name="Baker S.E."/>
            <person name="Grigoriev I.V."/>
            <person name="O'Malley M.A."/>
        </authorList>
    </citation>
    <scope>NUCLEOTIDE SEQUENCE [LARGE SCALE GENOMIC DNA]</scope>
    <source>
        <strain evidence="4 5">G1</strain>
    </source>
</reference>
<keyword evidence="2" id="KW-0812">Transmembrane</keyword>
<keyword evidence="1" id="KW-0175">Coiled coil</keyword>
<feature type="domain" description="HPP transmembrane region" evidence="3">
    <location>
        <begin position="89"/>
        <end position="241"/>
    </location>
</feature>
<feature type="transmembrane region" description="Helical" evidence="2">
    <location>
        <begin position="52"/>
        <end position="73"/>
    </location>
</feature>
<dbReference type="EMBL" id="MCOG01000072">
    <property type="protein sequence ID" value="ORY56777.1"/>
    <property type="molecule type" value="Genomic_DNA"/>
</dbReference>
<dbReference type="Pfam" id="PF04982">
    <property type="entry name" value="TM_HPP"/>
    <property type="match status" value="1"/>
</dbReference>
<dbReference type="Proteomes" id="UP000193920">
    <property type="component" value="Unassembled WGS sequence"/>
</dbReference>
<dbReference type="InterPro" id="IPR058581">
    <property type="entry name" value="TM_HPP"/>
</dbReference>
<evidence type="ECO:0000256" key="2">
    <source>
        <dbReference type="SAM" id="Phobius"/>
    </source>
</evidence>
<feature type="transmembrane region" description="Helical" evidence="2">
    <location>
        <begin position="7"/>
        <end position="32"/>
    </location>
</feature>
<protein>
    <recommendedName>
        <fullName evidence="3">HPP transmembrane region domain-containing protein</fullName>
    </recommendedName>
</protein>
<comment type="caution">
    <text evidence="4">The sequence shown here is derived from an EMBL/GenBank/DDBJ whole genome shotgun (WGS) entry which is preliminary data.</text>
</comment>
<dbReference type="AlphaFoldDB" id="A0A1Y2DC54"/>
<gene>
    <name evidence="4" type="ORF">LY90DRAFT_701764</name>
</gene>
<accession>A0A1Y2DC54</accession>
<keyword evidence="2" id="KW-0472">Membrane</keyword>
<evidence type="ECO:0000259" key="3">
    <source>
        <dbReference type="Pfam" id="PF04982"/>
    </source>
</evidence>
<feature type="transmembrane region" description="Helical" evidence="2">
    <location>
        <begin position="94"/>
        <end position="111"/>
    </location>
</feature>
<feature type="transmembrane region" description="Helical" evidence="2">
    <location>
        <begin position="218"/>
        <end position="237"/>
    </location>
</feature>